<evidence type="ECO:0000259" key="5">
    <source>
        <dbReference type="Pfam" id="PF04717"/>
    </source>
</evidence>
<sequence length="875" mass="95820">MGASFHLSGSGGRTVTLKGDGLPELLGQPALTVVRVEGHEDLCELFEYRVTLKTPDSQNELFGPAANLDMPGLQGRELTIRIELDGMGTRMTGRVGAGVREVTGLVTQVEGPSSEGRSLAYTLTLRPWLFLASLTSDYRVFQQKTVVEILDELLADYTFPVERRLDVARYPKREYQVQYGETDYTFFKRLTEEWGIAFFFEHSQGRHRLVLSDGNGAFRKPRCPAYHTVRWHDSVGRIDEEHIFEFATIDKLVSGAWVSNDYDFGRPRADLSVGTRDPRDTAHADGEIYQWPGDHAQPATGSDPWREGDMLSRIRIEALRQSGNRAAGKGNLRGLAAGNTFRLTHHPQKLANIEYLAYATSLTLEDVAEESGQGQHWQCELAFEVQTAKEIFRPLREVPKPRTHGPQTATVVGPENQQLWVDEYGRVKVQFHWDRVGQRNENSSCWIRQSSAWQGDQFGASHLPRIGQEVIVDFLGGDPDCPIITGRVPNRETMAPWTLPSQHTLSGFRSKELFGERHNTFLQDDTQGQIQTQIGSDHQATLLSLGYITRVPNAEGRKEKRGEGYELRTDGWGVLRAAKGMLVTTEARPGAQAHHKDLGETVQRLAGGGDAQQALGDAAQHQQAQAGEQLDVAKALAAQNDAIRGSGEQGELSAPHLVLASPAGIGATTAETTHLHSGRHTAITSGEHLSVATGKSLLGCFAERAVLFARQLGMRLFAAKGKIELQAQSDDIEIIAQKVLKLISVTDQIEISARKEILVNAGGSYIRLHAGGIEQGTNGSWKAHASSHGLPGPKILAQSLPPMPQGLQGSYDQAFVATWAGTRFPASQVGYRLRDAGGKVIAEGLTGENGETALLQSQVPDGVTVELFDKRGKTA</sequence>
<feature type="domain" description="DUF2345" evidence="6">
    <location>
        <begin position="646"/>
        <end position="794"/>
    </location>
</feature>
<dbReference type="InterPro" id="IPR037026">
    <property type="entry name" value="Vgr_OB-fold_dom_sf"/>
</dbReference>
<evidence type="ECO:0000313" key="8">
    <source>
        <dbReference type="EMBL" id="AOZ06168.1"/>
    </source>
</evidence>
<dbReference type="InterPro" id="IPR006531">
    <property type="entry name" value="Gp5/Vgr_OB"/>
</dbReference>
<dbReference type="Gene3D" id="2.40.50.230">
    <property type="entry name" value="Gp5 N-terminal domain"/>
    <property type="match status" value="1"/>
</dbReference>
<evidence type="ECO:0000313" key="9">
    <source>
        <dbReference type="Proteomes" id="UP000177515"/>
    </source>
</evidence>
<name>A0ABN4TH49_9BURK</name>
<keyword evidence="9" id="KW-1185">Reference proteome</keyword>
<comment type="subcellular location">
    <subcellularLocation>
        <location evidence="1">Secreted</location>
    </subcellularLocation>
</comment>
<dbReference type="SUPFAM" id="SSF69255">
    <property type="entry name" value="gp5 N-terminal domain-like"/>
    <property type="match status" value="1"/>
</dbReference>
<dbReference type="Pfam" id="PF05954">
    <property type="entry name" value="Phage_GPD"/>
    <property type="match status" value="1"/>
</dbReference>
<gene>
    <name evidence="8" type="ORF">BKK80_10225</name>
</gene>
<dbReference type="PANTHER" id="PTHR32305:SF15">
    <property type="entry name" value="PROTEIN RHSA-RELATED"/>
    <property type="match status" value="1"/>
</dbReference>
<reference evidence="8 9" key="1">
    <citation type="submission" date="2016-10" db="EMBL/GenBank/DDBJ databases">
        <title>Complete genome sequences of three Cupriavidus strains isolated from various Malaysian environments.</title>
        <authorList>
            <person name="Abdullah A.A.-A."/>
            <person name="Shafie N.A.H."/>
            <person name="Lau N.S."/>
        </authorList>
    </citation>
    <scope>NUCLEOTIDE SEQUENCE [LARGE SCALE GENOMIC DNA]</scope>
    <source>
        <strain evidence="8 9">USMAA1020</strain>
    </source>
</reference>
<dbReference type="InterPro" id="IPR050708">
    <property type="entry name" value="T6SS_VgrG/RHS"/>
</dbReference>
<dbReference type="SUPFAM" id="SSF69279">
    <property type="entry name" value="Phage tail proteins"/>
    <property type="match status" value="2"/>
</dbReference>
<dbReference type="Proteomes" id="UP000177515">
    <property type="component" value="Chromosome 1"/>
</dbReference>
<feature type="domain" description="Gp5/Type VI secretion system Vgr protein OB-fold" evidence="5">
    <location>
        <begin position="423"/>
        <end position="486"/>
    </location>
</feature>
<dbReference type="Pfam" id="PF10106">
    <property type="entry name" value="DUF2345"/>
    <property type="match status" value="1"/>
</dbReference>
<evidence type="ECO:0000256" key="4">
    <source>
        <dbReference type="SAM" id="MobiDB-lite"/>
    </source>
</evidence>
<dbReference type="NCBIfam" id="TIGR03361">
    <property type="entry name" value="VI_Rhs_Vgr"/>
    <property type="match status" value="1"/>
</dbReference>
<dbReference type="NCBIfam" id="TIGR01646">
    <property type="entry name" value="vgr_GE"/>
    <property type="match status" value="1"/>
</dbReference>
<dbReference type="RefSeq" id="WP_071069268.1">
    <property type="nucleotide sequence ID" value="NZ_CP017754.1"/>
</dbReference>
<accession>A0ABN4TH49</accession>
<keyword evidence="3" id="KW-0964">Secreted</keyword>
<evidence type="ECO:0000259" key="6">
    <source>
        <dbReference type="Pfam" id="PF10106"/>
    </source>
</evidence>
<evidence type="ECO:0000256" key="1">
    <source>
        <dbReference type="ARBA" id="ARBA00004613"/>
    </source>
</evidence>
<organism evidence="8 9">
    <name type="scientific">Cupriavidus malaysiensis</name>
    <dbReference type="NCBI Taxonomy" id="367825"/>
    <lineage>
        <taxon>Bacteria</taxon>
        <taxon>Pseudomonadati</taxon>
        <taxon>Pseudomonadota</taxon>
        <taxon>Betaproteobacteria</taxon>
        <taxon>Burkholderiales</taxon>
        <taxon>Burkholderiaceae</taxon>
        <taxon>Cupriavidus</taxon>
    </lineage>
</organism>
<dbReference type="Gene3D" id="2.30.110.50">
    <property type="match status" value="1"/>
</dbReference>
<evidence type="ECO:0000256" key="3">
    <source>
        <dbReference type="ARBA" id="ARBA00022525"/>
    </source>
</evidence>
<dbReference type="InterPro" id="IPR006533">
    <property type="entry name" value="T6SS_Vgr_RhsGE"/>
</dbReference>
<protein>
    <recommendedName>
        <fullName evidence="10">Type VI secretion system tip protein VgrG</fullName>
    </recommendedName>
</protein>
<dbReference type="InterPro" id="IPR018769">
    <property type="entry name" value="VgrG2_DUF2345"/>
</dbReference>
<comment type="similarity">
    <text evidence="2">Belongs to the VgrG protein family.</text>
</comment>
<evidence type="ECO:0000259" key="7">
    <source>
        <dbReference type="Pfam" id="PF13296"/>
    </source>
</evidence>
<feature type="region of interest" description="Disordered" evidence="4">
    <location>
        <begin position="273"/>
        <end position="305"/>
    </location>
</feature>
<dbReference type="Pfam" id="PF04717">
    <property type="entry name" value="Phage_base_V"/>
    <property type="match status" value="1"/>
</dbReference>
<dbReference type="Pfam" id="PF13296">
    <property type="entry name" value="T6SS_Vgr"/>
    <property type="match status" value="1"/>
</dbReference>
<evidence type="ECO:0000256" key="2">
    <source>
        <dbReference type="ARBA" id="ARBA00005558"/>
    </source>
</evidence>
<proteinExistence type="inferred from homology"/>
<dbReference type="SUPFAM" id="SSF69349">
    <property type="entry name" value="Phage fibre proteins"/>
    <property type="match status" value="1"/>
</dbReference>
<dbReference type="InterPro" id="IPR028244">
    <property type="entry name" value="T6SS_Rhs_Vgr_dom"/>
</dbReference>
<evidence type="ECO:0008006" key="10">
    <source>
        <dbReference type="Google" id="ProtNLM"/>
    </source>
</evidence>
<feature type="domain" description="Putative type VI secretion system Rhs element associated Vgr" evidence="7">
    <location>
        <begin position="511"/>
        <end position="619"/>
    </location>
</feature>
<dbReference type="Gene3D" id="3.55.50.10">
    <property type="entry name" value="Baseplate protein-like domains"/>
    <property type="match status" value="1"/>
</dbReference>
<dbReference type="PANTHER" id="PTHR32305">
    <property type="match status" value="1"/>
</dbReference>
<dbReference type="Gene3D" id="4.10.220.110">
    <property type="match status" value="1"/>
</dbReference>
<dbReference type="EMBL" id="CP017754">
    <property type="protein sequence ID" value="AOZ06168.1"/>
    <property type="molecule type" value="Genomic_DNA"/>
</dbReference>
<feature type="compositionally biased region" description="Basic and acidic residues" evidence="4">
    <location>
        <begin position="276"/>
        <end position="286"/>
    </location>
</feature>
<dbReference type="InterPro" id="IPR017847">
    <property type="entry name" value="T6SS_RhsGE_Vgr_subset"/>
</dbReference>